<accession>A0A6F9DX32</accession>
<evidence type="ECO:0000256" key="1">
    <source>
        <dbReference type="PIRSR" id="PIRSR628131-1"/>
    </source>
</evidence>
<feature type="region of interest" description="Disordered" evidence="2">
    <location>
        <begin position="305"/>
        <end position="327"/>
    </location>
</feature>
<dbReference type="PANTHER" id="PTHR15750">
    <property type="entry name" value="VASOHIBIN-1-LIKE ISOFORM X2"/>
    <property type="match status" value="1"/>
</dbReference>
<dbReference type="PANTHER" id="PTHR15750:SF2">
    <property type="entry name" value="VASOHIBIN"/>
    <property type="match status" value="1"/>
</dbReference>
<dbReference type="InterPro" id="IPR028131">
    <property type="entry name" value="VASH1"/>
</dbReference>
<organism evidence="3">
    <name type="scientific">Phallusia mammillata</name>
    <dbReference type="NCBI Taxonomy" id="59560"/>
    <lineage>
        <taxon>Eukaryota</taxon>
        <taxon>Metazoa</taxon>
        <taxon>Chordata</taxon>
        <taxon>Tunicata</taxon>
        <taxon>Ascidiacea</taxon>
        <taxon>Phlebobranchia</taxon>
        <taxon>Ascidiidae</taxon>
        <taxon>Phallusia</taxon>
    </lineage>
</organism>
<reference evidence="3" key="1">
    <citation type="submission" date="2020-04" db="EMBL/GenBank/DDBJ databases">
        <authorList>
            <person name="Neveu A P."/>
        </authorList>
    </citation>
    <scope>NUCLEOTIDE SEQUENCE</scope>
    <source>
        <tissue evidence="3">Whole embryo</tissue>
    </source>
</reference>
<evidence type="ECO:0000256" key="2">
    <source>
        <dbReference type="SAM" id="MobiDB-lite"/>
    </source>
</evidence>
<dbReference type="AlphaFoldDB" id="A0A6F9DX32"/>
<dbReference type="GO" id="GO:0005737">
    <property type="term" value="C:cytoplasm"/>
    <property type="evidence" value="ECO:0007669"/>
    <property type="project" value="InterPro"/>
</dbReference>
<feature type="active site" evidence="1">
    <location>
        <position position="181"/>
    </location>
</feature>
<protein>
    <submittedName>
        <fullName evidence="3">Vasohibin-1-like</fullName>
    </submittedName>
</protein>
<feature type="active site" evidence="1">
    <location>
        <position position="129"/>
    </location>
</feature>
<gene>
    <name evidence="3" type="primary">Vash1</name>
</gene>
<sequence length="327" mass="37632">MPLEAPPDEEDNLEEGNLPFFVNKNGFPVEEATWERMWKHASKIHPDAKKEIEQIKGCSSLNDVPMPAVPVLYPQSSVPNYLHLVQMYIQNLRYNHTGTQLFEIKKNRPLAGLMDTAKEMTKEALPIKCLEAVIVAIYLTNCLPTVERFPIGFKSQFNGHHYYHVVLGIMYKGRFGALGISRRSDLMDKPLIYKNLHDLLEDYNHAYLQYTHTLKKVRIGGVIPHDMCSQEKIQWGVCSVNMLKSNHVERRRKLERYGRDLKSHVTYVATSSPSTKDKRMTLPPRRENTMAVPAPNHLYPVSTRTTQSAHIVSRKPNSTNHNYEVRI</sequence>
<proteinExistence type="evidence at transcript level"/>
<name>A0A6F9DX32_9ASCI</name>
<dbReference type="Pfam" id="PF14822">
    <property type="entry name" value="Vasohibin"/>
    <property type="match status" value="1"/>
</dbReference>
<evidence type="ECO:0000313" key="3">
    <source>
        <dbReference type="EMBL" id="CAB3267598.1"/>
    </source>
</evidence>
<dbReference type="EMBL" id="LR791736">
    <property type="protein sequence ID" value="CAB3267598.1"/>
    <property type="molecule type" value="mRNA"/>
</dbReference>
<feature type="active site" evidence="1">
    <location>
        <position position="164"/>
    </location>
</feature>